<keyword evidence="2" id="KW-1185">Reference proteome</keyword>
<proteinExistence type="predicted"/>
<name>A0A8H7ZZA4_9FUNG</name>
<dbReference type="EMBL" id="JAEFCI010002691">
    <property type="protein sequence ID" value="KAG5462064.1"/>
    <property type="molecule type" value="Genomic_DNA"/>
</dbReference>
<dbReference type="AlphaFoldDB" id="A0A8H7ZZA4"/>
<evidence type="ECO:0000313" key="1">
    <source>
        <dbReference type="EMBL" id="KAG5462064.1"/>
    </source>
</evidence>
<accession>A0A8H7ZZA4</accession>
<reference evidence="1 2" key="1">
    <citation type="journal article" name="Sci. Rep.">
        <title>Genome-scale phylogenetic analyses confirm Olpidium as the closest living zoosporic fungus to the non-flagellated, terrestrial fungi.</title>
        <authorList>
            <person name="Chang Y."/>
            <person name="Rochon D."/>
            <person name="Sekimoto S."/>
            <person name="Wang Y."/>
            <person name="Chovatia M."/>
            <person name="Sandor L."/>
            <person name="Salamov A."/>
            <person name="Grigoriev I.V."/>
            <person name="Stajich J.E."/>
            <person name="Spatafora J.W."/>
        </authorList>
    </citation>
    <scope>NUCLEOTIDE SEQUENCE [LARGE SCALE GENOMIC DNA]</scope>
    <source>
        <strain evidence="1">S191</strain>
    </source>
</reference>
<gene>
    <name evidence="1" type="ORF">BJ554DRAFT_5647</name>
</gene>
<protein>
    <submittedName>
        <fullName evidence="1">Uncharacterized protein</fullName>
    </submittedName>
</protein>
<organism evidence="1 2">
    <name type="scientific">Olpidium bornovanus</name>
    <dbReference type="NCBI Taxonomy" id="278681"/>
    <lineage>
        <taxon>Eukaryota</taxon>
        <taxon>Fungi</taxon>
        <taxon>Fungi incertae sedis</taxon>
        <taxon>Olpidiomycota</taxon>
        <taxon>Olpidiomycotina</taxon>
        <taxon>Olpidiomycetes</taxon>
        <taxon>Olpidiales</taxon>
        <taxon>Olpidiaceae</taxon>
        <taxon>Olpidium</taxon>
    </lineage>
</organism>
<comment type="caution">
    <text evidence="1">The sequence shown here is derived from an EMBL/GenBank/DDBJ whole genome shotgun (WGS) entry which is preliminary data.</text>
</comment>
<evidence type="ECO:0000313" key="2">
    <source>
        <dbReference type="Proteomes" id="UP000673691"/>
    </source>
</evidence>
<dbReference type="OrthoDB" id="1684102at2759"/>
<sequence length="120" mass="13318">MDALPAPSAVPFAQDVPSMPAHAQNFHFSPAAIDHVLRYSYHAAVDGDERTCWSSWKPPAAGDYFGLHFIMPRTWEFLTIPGGHGTSMLLDDGVAVEVSVDGINWVTWMCIYCRYAPHPQ</sequence>
<dbReference type="Proteomes" id="UP000673691">
    <property type="component" value="Unassembled WGS sequence"/>
</dbReference>